<dbReference type="Pfam" id="PF08939">
    <property type="entry name" value="Bles03"/>
    <property type="match status" value="1"/>
</dbReference>
<evidence type="ECO:0000313" key="4">
    <source>
        <dbReference type="Proteomes" id="UP001565368"/>
    </source>
</evidence>
<dbReference type="PANTHER" id="PTHR31977">
    <property type="entry name" value="UPF0696 PROTEIN C11ORF68"/>
    <property type="match status" value="1"/>
</dbReference>
<feature type="region of interest" description="Disordered" evidence="2">
    <location>
        <begin position="247"/>
        <end position="338"/>
    </location>
</feature>
<protein>
    <submittedName>
        <fullName evidence="3">Uncharacterized protein</fullName>
    </submittedName>
</protein>
<evidence type="ECO:0000313" key="3">
    <source>
        <dbReference type="EMBL" id="KAL1407365.1"/>
    </source>
</evidence>
<dbReference type="RefSeq" id="XP_069207309.1">
    <property type="nucleotide sequence ID" value="XM_069355238.1"/>
</dbReference>
<dbReference type="Gene3D" id="3.30.760.10">
    <property type="entry name" value="RNA Cap, Translation Initiation Factor Eif4e"/>
    <property type="match status" value="1"/>
</dbReference>
<dbReference type="SUPFAM" id="SSF55418">
    <property type="entry name" value="eIF4e-like"/>
    <property type="match status" value="1"/>
</dbReference>
<dbReference type="InterPro" id="IPR015034">
    <property type="entry name" value="Bles03"/>
</dbReference>
<comment type="caution">
    <text evidence="3">The sequence shown here is derived from an EMBL/GenBank/DDBJ whole genome shotgun (WGS) entry which is preliminary data.</text>
</comment>
<dbReference type="EMBL" id="JBBXJM010000005">
    <property type="protein sequence ID" value="KAL1407365.1"/>
    <property type="molecule type" value="Genomic_DNA"/>
</dbReference>
<organism evidence="3 4">
    <name type="scientific">Vanrija albida</name>
    <dbReference type="NCBI Taxonomy" id="181172"/>
    <lineage>
        <taxon>Eukaryota</taxon>
        <taxon>Fungi</taxon>
        <taxon>Dikarya</taxon>
        <taxon>Basidiomycota</taxon>
        <taxon>Agaricomycotina</taxon>
        <taxon>Tremellomycetes</taxon>
        <taxon>Trichosporonales</taxon>
        <taxon>Trichosporonaceae</taxon>
        <taxon>Vanrija</taxon>
    </lineage>
</organism>
<evidence type="ECO:0000256" key="2">
    <source>
        <dbReference type="SAM" id="MobiDB-lite"/>
    </source>
</evidence>
<proteinExistence type="inferred from homology"/>
<gene>
    <name evidence="3" type="ORF">Q8F55_006787</name>
</gene>
<feature type="compositionally biased region" description="Low complexity" evidence="2">
    <location>
        <begin position="258"/>
        <end position="271"/>
    </location>
</feature>
<feature type="compositionally biased region" description="Basic and acidic residues" evidence="2">
    <location>
        <begin position="272"/>
        <end position="312"/>
    </location>
</feature>
<accession>A0ABR3PY59</accession>
<feature type="compositionally biased region" description="Acidic residues" evidence="2">
    <location>
        <begin position="329"/>
        <end position="338"/>
    </location>
</feature>
<evidence type="ECO:0000256" key="1">
    <source>
        <dbReference type="ARBA" id="ARBA00010568"/>
    </source>
</evidence>
<name>A0ABR3PY59_9TREE</name>
<reference evidence="3 4" key="1">
    <citation type="submission" date="2023-08" db="EMBL/GenBank/DDBJ databases">
        <title>Annotated Genome Sequence of Vanrija albida AlHP1.</title>
        <authorList>
            <person name="Herzog R."/>
        </authorList>
    </citation>
    <scope>NUCLEOTIDE SEQUENCE [LARGE SCALE GENOMIC DNA]</scope>
    <source>
        <strain evidence="3 4">AlHP1</strain>
    </source>
</reference>
<dbReference type="PANTHER" id="PTHR31977:SF1">
    <property type="entry name" value="UPF0696 PROTEIN C11ORF68"/>
    <property type="match status" value="1"/>
</dbReference>
<dbReference type="InterPro" id="IPR023398">
    <property type="entry name" value="TIF_eIF4e-like"/>
</dbReference>
<dbReference type="Proteomes" id="UP001565368">
    <property type="component" value="Unassembled WGS sequence"/>
</dbReference>
<dbReference type="GeneID" id="95987830"/>
<keyword evidence="4" id="KW-1185">Reference proteome</keyword>
<sequence length="338" mass="36991">MSSLDPFKYYWTPKHKLDIEDFIKKHRPSILSQDDAPWLWARNGGGESTDPEAEDKEHTKAIGKGQVIVDGLVKKIKKIDSDGSIPVRASKGVKSKKVVRDEACDETTKALKNLSEESGWTTGKWMLFPSNENVDGVWSRIARSVASGALKDAGVDVAKVATSNAEGSSQLICIYVNNIYDKEAMTKVLKTLLTEHGIEPSSSKSDLYTALGIDSKHESKLRSTIWQPKELIEGGVDAIKALKAEYNPSKDKPKKPQPVATEPVATEATAAKTEDPPADKSSVHFAEDPEEKNGSRKRNGEESAPEEKEKAPPVKRAKTAAALFKDNDIFADSDSDED</sequence>
<comment type="similarity">
    <text evidence="1">Belongs to the UPF0696 family.</text>
</comment>